<sequence length="367" mass="39768">MAKTSWAVLDADRGVFVGEDGGRRVQPPASLAKMMTIYLVFEAIRDGRLHWNDRIVVSRNASRKIPTKLWVKPGSSITVREAVNGMIVVSANDAAAAIGEHLAGSEAAFGRLMTRKGKRLGLKHTVFTNPSGLTDGRRQTTTARDMALLGLALQRDFPKEYRLFSQRSFVFRGKRRRGHNNLMYRYDGVDGIKTGYTSAAGFNLVSSLNVNGGHLIGAVLGGKTARQRDNRMAALLDRFRKTKAKASPPIAARVPLPTPRSAVELAMAEEAPIEQGDGGFAVPAFSAWSIQIAALPTEGAARALLDRASGLVRSLHADAVAQVEPTRRGGKTLYRARFEGFADSEAAAWACSVLKQRKLDCITVEAP</sequence>
<name>A0ABV7K7U4_9HYPH</name>
<dbReference type="PANTHER" id="PTHR21581">
    <property type="entry name" value="D-ALANYL-D-ALANINE CARBOXYPEPTIDASE"/>
    <property type="match status" value="1"/>
</dbReference>
<dbReference type="Gene3D" id="3.30.70.1070">
    <property type="entry name" value="Sporulation related repeat"/>
    <property type="match status" value="1"/>
</dbReference>
<evidence type="ECO:0000256" key="7">
    <source>
        <dbReference type="RuleBase" id="RU004016"/>
    </source>
</evidence>
<evidence type="ECO:0000313" key="9">
    <source>
        <dbReference type="EMBL" id="MFC3205031.1"/>
    </source>
</evidence>
<evidence type="ECO:0000256" key="6">
    <source>
        <dbReference type="ARBA" id="ARBA00023316"/>
    </source>
</evidence>
<dbReference type="Proteomes" id="UP001595583">
    <property type="component" value="Unassembled WGS sequence"/>
</dbReference>
<keyword evidence="10" id="KW-1185">Reference proteome</keyword>
<keyword evidence="3 9" id="KW-0378">Hydrolase</keyword>
<dbReference type="Pfam" id="PF00768">
    <property type="entry name" value="Peptidase_S11"/>
    <property type="match status" value="1"/>
</dbReference>
<dbReference type="PRINTS" id="PR00725">
    <property type="entry name" value="DADACBPTASE1"/>
</dbReference>
<dbReference type="PANTHER" id="PTHR21581:SF6">
    <property type="entry name" value="TRAFFICKING PROTEIN PARTICLE COMPLEX SUBUNIT 12"/>
    <property type="match status" value="1"/>
</dbReference>
<evidence type="ECO:0000256" key="4">
    <source>
        <dbReference type="ARBA" id="ARBA00022960"/>
    </source>
</evidence>
<evidence type="ECO:0000259" key="8">
    <source>
        <dbReference type="PROSITE" id="PS51724"/>
    </source>
</evidence>
<dbReference type="InterPro" id="IPR018044">
    <property type="entry name" value="Peptidase_S11"/>
</dbReference>
<dbReference type="InterPro" id="IPR036680">
    <property type="entry name" value="SPOR-like_sf"/>
</dbReference>
<dbReference type="EMBL" id="JBHRTK010000002">
    <property type="protein sequence ID" value="MFC3205031.1"/>
    <property type="molecule type" value="Genomic_DNA"/>
</dbReference>
<evidence type="ECO:0000313" key="10">
    <source>
        <dbReference type="Proteomes" id="UP001595583"/>
    </source>
</evidence>
<dbReference type="InterPro" id="IPR007730">
    <property type="entry name" value="SPOR-like_dom"/>
</dbReference>
<evidence type="ECO:0000256" key="5">
    <source>
        <dbReference type="ARBA" id="ARBA00022984"/>
    </source>
</evidence>
<accession>A0ABV7K7U4</accession>
<gene>
    <name evidence="9" type="ORF">ACFOHJ_02310</name>
</gene>
<keyword evidence="5" id="KW-0573">Peptidoglycan synthesis</keyword>
<dbReference type="InterPro" id="IPR012338">
    <property type="entry name" value="Beta-lactam/transpept-like"/>
</dbReference>
<keyword evidence="4" id="KW-0133">Cell shape</keyword>
<dbReference type="GO" id="GO:0016787">
    <property type="term" value="F:hydrolase activity"/>
    <property type="evidence" value="ECO:0007669"/>
    <property type="project" value="UniProtKB-KW"/>
</dbReference>
<comment type="similarity">
    <text evidence="1 7">Belongs to the peptidase S11 family.</text>
</comment>
<evidence type="ECO:0000256" key="2">
    <source>
        <dbReference type="ARBA" id="ARBA00022729"/>
    </source>
</evidence>
<evidence type="ECO:0000256" key="3">
    <source>
        <dbReference type="ARBA" id="ARBA00022801"/>
    </source>
</evidence>
<dbReference type="PROSITE" id="PS51724">
    <property type="entry name" value="SPOR"/>
    <property type="match status" value="1"/>
</dbReference>
<feature type="domain" description="SPOR" evidence="8">
    <location>
        <begin position="282"/>
        <end position="367"/>
    </location>
</feature>
<keyword evidence="6" id="KW-0961">Cell wall biogenesis/degradation</keyword>
<protein>
    <submittedName>
        <fullName evidence="9">Serine hydrolase</fullName>
    </submittedName>
</protein>
<dbReference type="InterPro" id="IPR001967">
    <property type="entry name" value="Peptidase_S11_N"/>
</dbReference>
<organism evidence="9 10">
    <name type="scientific">Aquamicrobium soli</name>
    <dbReference type="NCBI Taxonomy" id="1811518"/>
    <lineage>
        <taxon>Bacteria</taxon>
        <taxon>Pseudomonadati</taxon>
        <taxon>Pseudomonadota</taxon>
        <taxon>Alphaproteobacteria</taxon>
        <taxon>Hyphomicrobiales</taxon>
        <taxon>Phyllobacteriaceae</taxon>
        <taxon>Aquamicrobium</taxon>
    </lineage>
</organism>
<comment type="caution">
    <text evidence="9">The sequence shown here is derived from an EMBL/GenBank/DDBJ whole genome shotgun (WGS) entry which is preliminary data.</text>
</comment>
<evidence type="ECO:0000256" key="1">
    <source>
        <dbReference type="ARBA" id="ARBA00007164"/>
    </source>
</evidence>
<dbReference type="SUPFAM" id="SSF56601">
    <property type="entry name" value="beta-lactamase/transpeptidase-like"/>
    <property type="match status" value="1"/>
</dbReference>
<reference evidence="10" key="1">
    <citation type="journal article" date="2019" name="Int. J. Syst. Evol. Microbiol.">
        <title>The Global Catalogue of Microorganisms (GCM) 10K type strain sequencing project: providing services to taxonomists for standard genome sequencing and annotation.</title>
        <authorList>
            <consortium name="The Broad Institute Genomics Platform"/>
            <consortium name="The Broad Institute Genome Sequencing Center for Infectious Disease"/>
            <person name="Wu L."/>
            <person name="Ma J."/>
        </authorList>
    </citation>
    <scope>NUCLEOTIDE SEQUENCE [LARGE SCALE GENOMIC DNA]</scope>
    <source>
        <strain evidence="10">KCTC 52165</strain>
    </source>
</reference>
<proteinExistence type="inferred from homology"/>
<dbReference type="Pfam" id="PF05036">
    <property type="entry name" value="SPOR"/>
    <property type="match status" value="1"/>
</dbReference>
<keyword evidence="2" id="KW-0732">Signal</keyword>
<dbReference type="Gene3D" id="3.40.710.10">
    <property type="entry name" value="DD-peptidase/beta-lactamase superfamily"/>
    <property type="match status" value="1"/>
</dbReference>